<organism evidence="2 3">
    <name type="scientific">Filimonas zeae</name>
    <dbReference type="NCBI Taxonomy" id="1737353"/>
    <lineage>
        <taxon>Bacteria</taxon>
        <taxon>Pseudomonadati</taxon>
        <taxon>Bacteroidota</taxon>
        <taxon>Chitinophagia</taxon>
        <taxon>Chitinophagales</taxon>
        <taxon>Chitinophagaceae</taxon>
        <taxon>Filimonas</taxon>
    </lineage>
</organism>
<evidence type="ECO:0000313" key="2">
    <source>
        <dbReference type="EMBL" id="GGH61582.1"/>
    </source>
</evidence>
<proteinExistence type="predicted"/>
<dbReference type="EMBL" id="BMIB01000001">
    <property type="protein sequence ID" value="GGH61582.1"/>
    <property type="molecule type" value="Genomic_DNA"/>
</dbReference>
<evidence type="ECO:0000313" key="3">
    <source>
        <dbReference type="Proteomes" id="UP000627292"/>
    </source>
</evidence>
<feature type="compositionally biased region" description="Low complexity" evidence="1">
    <location>
        <begin position="54"/>
        <end position="65"/>
    </location>
</feature>
<evidence type="ECO:0000256" key="1">
    <source>
        <dbReference type="SAM" id="MobiDB-lite"/>
    </source>
</evidence>
<name>A0A917IS23_9BACT</name>
<keyword evidence="3" id="KW-1185">Reference proteome</keyword>
<reference evidence="2" key="1">
    <citation type="journal article" date="2014" name="Int. J. Syst. Evol. Microbiol.">
        <title>Complete genome sequence of Corynebacterium casei LMG S-19264T (=DSM 44701T), isolated from a smear-ripened cheese.</title>
        <authorList>
            <consortium name="US DOE Joint Genome Institute (JGI-PGF)"/>
            <person name="Walter F."/>
            <person name="Albersmeier A."/>
            <person name="Kalinowski J."/>
            <person name="Ruckert C."/>
        </authorList>
    </citation>
    <scope>NUCLEOTIDE SEQUENCE</scope>
    <source>
        <strain evidence="2">CGMCC 1.15290</strain>
    </source>
</reference>
<gene>
    <name evidence="2" type="ORF">GCM10011379_10710</name>
</gene>
<dbReference type="Proteomes" id="UP000627292">
    <property type="component" value="Unassembled WGS sequence"/>
</dbReference>
<comment type="caution">
    <text evidence="2">The sequence shown here is derived from an EMBL/GenBank/DDBJ whole genome shotgun (WGS) entry which is preliminary data.</text>
</comment>
<accession>A0A917IS23</accession>
<feature type="region of interest" description="Disordered" evidence="1">
    <location>
        <begin position="46"/>
        <end position="65"/>
    </location>
</feature>
<sequence>MESIQNNSTIVESYWELLQNLDAPVKLALIERLAQSLQTDASVTNSTANPLFATGNNTGITTTGNINHSNDEPYWWDALEE</sequence>
<dbReference type="AlphaFoldDB" id="A0A917IS23"/>
<reference evidence="2" key="2">
    <citation type="submission" date="2020-09" db="EMBL/GenBank/DDBJ databases">
        <authorList>
            <person name="Sun Q."/>
            <person name="Zhou Y."/>
        </authorList>
    </citation>
    <scope>NUCLEOTIDE SEQUENCE</scope>
    <source>
        <strain evidence="2">CGMCC 1.15290</strain>
    </source>
</reference>
<dbReference type="RefSeq" id="WP_188950938.1">
    <property type="nucleotide sequence ID" value="NZ_BMIB01000001.1"/>
</dbReference>
<protein>
    <submittedName>
        <fullName evidence="2">Uncharacterized protein</fullName>
    </submittedName>
</protein>